<proteinExistence type="predicted"/>
<reference evidence="1" key="1">
    <citation type="submission" date="2021-02" db="EMBL/GenBank/DDBJ databases">
        <authorList>
            <person name="Nowell W R."/>
        </authorList>
    </citation>
    <scope>NUCLEOTIDE SEQUENCE</scope>
</reference>
<evidence type="ECO:0000313" key="1">
    <source>
        <dbReference type="EMBL" id="CAF4066483.1"/>
    </source>
</evidence>
<dbReference type="Gene3D" id="3.80.10.10">
    <property type="entry name" value="Ribonuclease Inhibitor"/>
    <property type="match status" value="1"/>
</dbReference>
<dbReference type="EMBL" id="CAJOAZ010004590">
    <property type="protein sequence ID" value="CAF4066483.1"/>
    <property type="molecule type" value="Genomic_DNA"/>
</dbReference>
<organism evidence="1 2">
    <name type="scientific">Adineta steineri</name>
    <dbReference type="NCBI Taxonomy" id="433720"/>
    <lineage>
        <taxon>Eukaryota</taxon>
        <taxon>Metazoa</taxon>
        <taxon>Spiralia</taxon>
        <taxon>Gnathifera</taxon>
        <taxon>Rotifera</taxon>
        <taxon>Eurotatoria</taxon>
        <taxon>Bdelloidea</taxon>
        <taxon>Adinetida</taxon>
        <taxon>Adinetidae</taxon>
        <taxon>Adineta</taxon>
    </lineage>
</organism>
<dbReference type="Proteomes" id="UP000663844">
    <property type="component" value="Unassembled WGS sequence"/>
</dbReference>
<dbReference type="AlphaFoldDB" id="A0A819STU0"/>
<protein>
    <recommendedName>
        <fullName evidence="3">F-box domain-containing protein</fullName>
    </recommendedName>
</protein>
<evidence type="ECO:0008006" key="3">
    <source>
        <dbReference type="Google" id="ProtNLM"/>
    </source>
</evidence>
<accession>A0A819STU0</accession>
<dbReference type="InterPro" id="IPR032675">
    <property type="entry name" value="LRR_dom_sf"/>
</dbReference>
<gene>
    <name evidence="1" type="ORF">OXD698_LOCUS33457</name>
</gene>
<dbReference type="SUPFAM" id="SSF52047">
    <property type="entry name" value="RNI-like"/>
    <property type="match status" value="1"/>
</dbReference>
<name>A0A819STU0_9BILA</name>
<sequence>MKFELLPNEILLDYFGYFNALDLFYAYDGLNYRLNKLIRILPLHLNFQYANKSKFGEFCRTMSLNEELRNQIYSLHLSNQDTDFQIEVFLSFFSLNQFANLRSLSITEINSTDNTKIISMLSSISKLQTLSIISSSFLLNAINETILIKNLTISYCFLTKLYQLLQHMPILKYLNIQCLNDDGYSYDTNRLNNTPCAIHLKELIIGDLQCRFMNFEIFVKEIPNLQILTISARNNNDMFDANLWEQLIRILLPHLITFNFNFDYIYQDQYNIILKKFQTNFWQKQYNCFTEYMTDKQSIFIYTIPYISNKFRLTSSTTRYNNTMIDKSDDRIIIKKLRKSSTDQQVNIGGYQYITTGHTQIISVLDIQSPTNRKLKKRKRIENNDYNKIDIFKNVTDLTLHLDILTKECSYYFANVTSLRLVPSAKLEHRTLTNQHIRILKTIINLFNLKHLNIGRIYGIENSLVLLEILKQSPKLSSIEFIPKAVIQLFNNGELCKYLNKMIKKIILRDYFESYTTNSEKIRQFCKIFSSIEYLFCKINSPDNLLLLLNYLPKVSIINAAIKNTCYPGTKFSPFENALRRLNVIFNITHVFKSEFCETRISIWIGNKII</sequence>
<comment type="caution">
    <text evidence="1">The sequence shown here is derived from an EMBL/GenBank/DDBJ whole genome shotgun (WGS) entry which is preliminary data.</text>
</comment>
<evidence type="ECO:0000313" key="2">
    <source>
        <dbReference type="Proteomes" id="UP000663844"/>
    </source>
</evidence>